<feature type="active site" description="Proton donor/acceptor" evidence="4">
    <location>
        <position position="186"/>
    </location>
</feature>
<evidence type="ECO:0000256" key="3">
    <source>
        <dbReference type="ARBA" id="ARBA00023270"/>
    </source>
</evidence>
<protein>
    <recommendedName>
        <fullName evidence="4">3-dehydroquinate dehydratase</fullName>
        <shortName evidence="4">3-dehydroquinase</shortName>
        <ecNumber evidence="4">4.2.1.10</ecNumber>
    </recommendedName>
    <alternativeName>
        <fullName evidence="4">Type I DHQase</fullName>
    </alternativeName>
    <alternativeName>
        <fullName evidence="4">Type I dehydroquinase</fullName>
        <shortName evidence="4">DHQ1</shortName>
    </alternativeName>
</protein>
<evidence type="ECO:0000313" key="6">
    <source>
        <dbReference type="EMBL" id="MDY5155243.1"/>
    </source>
</evidence>
<feature type="binding site" evidence="4">
    <location>
        <position position="125"/>
    </location>
    <ligand>
        <name>3-dehydroquinate</name>
        <dbReference type="ChEBI" id="CHEBI:32364"/>
    </ligand>
</feature>
<dbReference type="GO" id="GO:0009073">
    <property type="term" value="P:aromatic amino acid family biosynthetic process"/>
    <property type="evidence" value="ECO:0007669"/>
    <property type="project" value="UniProtKB-KW"/>
</dbReference>
<dbReference type="CDD" id="cd00502">
    <property type="entry name" value="DHQase_I"/>
    <property type="match status" value="1"/>
</dbReference>
<dbReference type="PANTHER" id="PTHR43699">
    <property type="entry name" value="3-DEHYDROQUINATE DEHYDRATASE"/>
    <property type="match status" value="1"/>
</dbReference>
<feature type="compositionally biased region" description="Low complexity" evidence="5">
    <location>
        <begin position="87"/>
        <end position="99"/>
    </location>
</feature>
<keyword evidence="4" id="KW-0028">Amino-acid biosynthesis</keyword>
<comment type="caution">
    <text evidence="4">Lacks conserved residue(s) required for the propagation of feature annotation.</text>
</comment>
<keyword evidence="2 4" id="KW-0456">Lyase</keyword>
<comment type="function">
    <text evidence="4">Involved in the third step of the chorismate pathway, which leads to the biosynthesis of aromatic amino acids. Catalyzes the cis-dehydration of 3-dehydroquinate (DHQ) and introduces the first double bond of the aromatic ring to yield 3-dehydroshikimate.</text>
</comment>
<dbReference type="NCBIfam" id="TIGR01093">
    <property type="entry name" value="aroD"/>
    <property type="match status" value="1"/>
</dbReference>
<evidence type="ECO:0000256" key="2">
    <source>
        <dbReference type="ARBA" id="ARBA00023239"/>
    </source>
</evidence>
<feature type="binding site" evidence="4">
    <location>
        <begin position="46"/>
        <end position="48"/>
    </location>
    <ligand>
        <name>3-dehydroquinate</name>
        <dbReference type="ChEBI" id="CHEBI:32364"/>
    </ligand>
</feature>
<comment type="catalytic activity">
    <reaction evidence="1 4">
        <text>3-dehydroquinate = 3-dehydroshikimate + H2O</text>
        <dbReference type="Rhea" id="RHEA:21096"/>
        <dbReference type="ChEBI" id="CHEBI:15377"/>
        <dbReference type="ChEBI" id="CHEBI:16630"/>
        <dbReference type="ChEBI" id="CHEBI:32364"/>
        <dbReference type="EC" id="4.2.1.10"/>
    </reaction>
</comment>
<comment type="pathway">
    <text evidence="4">Metabolic intermediate biosynthesis; chorismate biosynthesis; chorismate from D-erythrose 4-phosphate and phosphoenolpyruvate: step 3/7.</text>
</comment>
<keyword evidence="3 4" id="KW-0704">Schiff base</keyword>
<keyword evidence="4" id="KW-0057">Aromatic amino acid biosynthesis</keyword>
<dbReference type="GO" id="GO:0003855">
    <property type="term" value="F:3-dehydroquinate dehydratase activity"/>
    <property type="evidence" value="ECO:0007669"/>
    <property type="project" value="UniProtKB-UniRule"/>
</dbReference>
<comment type="subunit">
    <text evidence="4">Homodimer.</text>
</comment>
<dbReference type="InterPro" id="IPR013785">
    <property type="entry name" value="Aldolase_TIM"/>
</dbReference>
<dbReference type="Gene3D" id="3.20.20.70">
    <property type="entry name" value="Aldolase class I"/>
    <property type="match status" value="1"/>
</dbReference>
<dbReference type="EMBL" id="JAWNGC010000006">
    <property type="protein sequence ID" value="MDY5155243.1"/>
    <property type="molecule type" value="Genomic_DNA"/>
</dbReference>
<dbReference type="GO" id="GO:0009423">
    <property type="term" value="P:chorismate biosynthetic process"/>
    <property type="evidence" value="ECO:0007669"/>
    <property type="project" value="UniProtKB-UniRule"/>
</dbReference>
<dbReference type="Proteomes" id="UP001281731">
    <property type="component" value="Unassembled WGS sequence"/>
</dbReference>
<dbReference type="HAMAP" id="MF_00214">
    <property type="entry name" value="AroD"/>
    <property type="match status" value="1"/>
</dbReference>
<feature type="region of interest" description="Disordered" evidence="5">
    <location>
        <begin position="70"/>
        <end position="101"/>
    </location>
</feature>
<dbReference type="RefSeq" id="WP_320756607.1">
    <property type="nucleotide sequence ID" value="NZ_JAWNGC010000006.1"/>
</dbReference>
<dbReference type="AlphaFoldDB" id="A0AAW9HVZ0"/>
<dbReference type="PANTHER" id="PTHR43699:SF1">
    <property type="entry name" value="3-DEHYDROQUINATE DEHYDRATASE"/>
    <property type="match status" value="1"/>
</dbReference>
<comment type="similarity">
    <text evidence="4">Belongs to the type-I 3-dehydroquinase family.</text>
</comment>
<dbReference type="SUPFAM" id="SSF51569">
    <property type="entry name" value="Aldolase"/>
    <property type="match status" value="1"/>
</dbReference>
<proteinExistence type="inferred from homology"/>
<evidence type="ECO:0000256" key="5">
    <source>
        <dbReference type="SAM" id="MobiDB-lite"/>
    </source>
</evidence>
<dbReference type="InterPro" id="IPR050146">
    <property type="entry name" value="Type-I_3-dehydroquinase"/>
</dbReference>
<evidence type="ECO:0000256" key="1">
    <source>
        <dbReference type="ARBA" id="ARBA00001864"/>
    </source>
</evidence>
<reference evidence="6" key="1">
    <citation type="submission" date="2023-10" db="EMBL/GenBank/DDBJ databases">
        <title>Whole Genome based description of the genera Actinobaculum and Actinotignum reveals a complex phylogenetic relationship within the species included in the genus Actinotignum.</title>
        <authorList>
            <person name="Jensen C.S."/>
            <person name="Dargis R."/>
            <person name="Kemp M."/>
            <person name="Christensen J.J."/>
        </authorList>
    </citation>
    <scope>NUCLEOTIDE SEQUENCE</scope>
    <source>
        <strain evidence="6">SLA_B511</strain>
    </source>
</reference>
<name>A0AAW9HVZ0_9ACTO</name>
<feature type="active site" description="Schiff-base intermediate with substrate" evidence="4">
    <location>
        <position position="213"/>
    </location>
</feature>
<gene>
    <name evidence="4 6" type="primary">aroD</name>
    <name evidence="6" type="ORF">R6G80_05825</name>
</gene>
<dbReference type="EC" id="4.2.1.10" evidence="4"/>
<dbReference type="GO" id="GO:0008652">
    <property type="term" value="P:amino acid biosynthetic process"/>
    <property type="evidence" value="ECO:0007669"/>
    <property type="project" value="UniProtKB-KW"/>
</dbReference>
<feature type="binding site" evidence="4">
    <location>
        <position position="255"/>
    </location>
    <ligand>
        <name>3-dehydroquinate</name>
        <dbReference type="ChEBI" id="CHEBI:32364"/>
    </ligand>
</feature>
<feature type="binding site" evidence="4">
    <location>
        <position position="278"/>
    </location>
    <ligand>
        <name>3-dehydroquinate</name>
        <dbReference type="ChEBI" id="CHEBI:32364"/>
    </ligand>
</feature>
<sequence>MGTKFVGHVELGCEPKKIIVPIMPVHAEDIGGLVRGAETAGADIIEWRIDFWGDVRGLSGSSNSVEVAEAEGAEVASNALEKTPPRTDTTTTSTDTTTSNAHHSIIKAAGRIRRLTSIPILATCRTSQEGGQTSLTDSAYENLLHALITCGHIDAIDVEFFSYPDVWNKARQWATEAGITTIASHHNFDHTPQELEILNRLATMEEGGADIAKIAVFPHGYTDVCTLLSATATAAKYMDIPIITMAMGHVGMMSRLMPTAFGSVATFGSAGQVSAPGQVDAKEMRDILTLIEKL</sequence>
<organism evidence="6 7">
    <name type="scientific">Actinotignum urinale</name>
    <dbReference type="NCBI Taxonomy" id="190146"/>
    <lineage>
        <taxon>Bacteria</taxon>
        <taxon>Bacillati</taxon>
        <taxon>Actinomycetota</taxon>
        <taxon>Actinomycetes</taxon>
        <taxon>Actinomycetales</taxon>
        <taxon>Actinomycetaceae</taxon>
        <taxon>Actinotignum</taxon>
    </lineage>
</organism>
<dbReference type="InterPro" id="IPR001381">
    <property type="entry name" value="DHquinase_I"/>
</dbReference>
<dbReference type="GO" id="GO:0046279">
    <property type="term" value="P:3,4-dihydroxybenzoate biosynthetic process"/>
    <property type="evidence" value="ECO:0007669"/>
    <property type="project" value="UniProtKB-ARBA"/>
</dbReference>
<evidence type="ECO:0000256" key="4">
    <source>
        <dbReference type="HAMAP-Rule" id="MF_00214"/>
    </source>
</evidence>
<evidence type="ECO:0000313" key="7">
    <source>
        <dbReference type="Proteomes" id="UP001281731"/>
    </source>
</evidence>
<feature type="binding site" evidence="4">
    <location>
        <position position="274"/>
    </location>
    <ligand>
        <name>3-dehydroquinate</name>
        <dbReference type="ChEBI" id="CHEBI:32364"/>
    </ligand>
</feature>
<dbReference type="Pfam" id="PF01487">
    <property type="entry name" value="DHquinase_I"/>
    <property type="match status" value="1"/>
</dbReference>
<comment type="caution">
    <text evidence="6">The sequence shown here is derived from an EMBL/GenBank/DDBJ whole genome shotgun (WGS) entry which is preliminary data.</text>
</comment>
<accession>A0AAW9HVZ0</accession>